<organism evidence="1 2">
    <name type="scientific">Methylovirgula ligni</name>
    <dbReference type="NCBI Taxonomy" id="569860"/>
    <lineage>
        <taxon>Bacteria</taxon>
        <taxon>Pseudomonadati</taxon>
        <taxon>Pseudomonadota</taxon>
        <taxon>Alphaproteobacteria</taxon>
        <taxon>Hyphomicrobiales</taxon>
        <taxon>Beijerinckiaceae</taxon>
        <taxon>Methylovirgula</taxon>
    </lineage>
</organism>
<dbReference type="Proteomes" id="UP000256900">
    <property type="component" value="Unassembled WGS sequence"/>
</dbReference>
<dbReference type="EMBL" id="QUMO01000003">
    <property type="protein sequence ID" value="REF86292.1"/>
    <property type="molecule type" value="Genomic_DNA"/>
</dbReference>
<sequence length="332" mass="38518">MSLLNVTFACNRYDRTTPLADGTVKPRGIDLNVLLLGGVEQVFWRMLMHQEFDASEMSLSSYLMMRDRGQDDLIAIPVFLSRVFRHSCIFVREDSKLEDPKQLIGATVGVPEYQMTAAVWAKAILLDEYGVHPRDIIWRNGGLDQPGRIEKLKLDLPADIRISYIPAEETLNQQLLDGKIDALVTARPPSSFLDGTNRVRRLIRNHREVEAEYYLRTKIFPPMHTVVIKRKLYEANRWMAMSLFEAFQETLTLCDPLKMFDGHLRYSLPFLPAWIEELQTKFGGIEMWKYGFEPNRKTLETLVRNQKEQGLVKNDLRLEDMFAPETLDSYRN</sequence>
<dbReference type="RefSeq" id="WP_115836845.1">
    <property type="nucleotide sequence ID" value="NZ_CP025086.1"/>
</dbReference>
<protein>
    <submittedName>
        <fullName evidence="1">4,5-dihydroxyphthalate decarboxylase</fullName>
    </submittedName>
</protein>
<dbReference type="AlphaFoldDB" id="A0A3D9YZI4"/>
<evidence type="ECO:0000313" key="2">
    <source>
        <dbReference type="Proteomes" id="UP000256900"/>
    </source>
</evidence>
<evidence type="ECO:0000313" key="1">
    <source>
        <dbReference type="EMBL" id="REF86292.1"/>
    </source>
</evidence>
<comment type="caution">
    <text evidence="1">The sequence shown here is derived from an EMBL/GenBank/DDBJ whole genome shotgun (WGS) entry which is preliminary data.</text>
</comment>
<reference evidence="1 2" key="1">
    <citation type="submission" date="2018-08" db="EMBL/GenBank/DDBJ databases">
        <title>Genomic Encyclopedia of Type Strains, Phase IV (KMG-IV): sequencing the most valuable type-strain genomes for metagenomic binning, comparative biology and taxonomic classification.</title>
        <authorList>
            <person name="Goeker M."/>
        </authorList>
    </citation>
    <scope>NUCLEOTIDE SEQUENCE [LARGE SCALE GENOMIC DNA]</scope>
    <source>
        <strain evidence="1 2">BW863</strain>
    </source>
</reference>
<dbReference type="Gene3D" id="3.40.190.10">
    <property type="entry name" value="Periplasmic binding protein-like II"/>
    <property type="match status" value="1"/>
</dbReference>
<proteinExistence type="predicted"/>
<keyword evidence="2" id="KW-1185">Reference proteome</keyword>
<name>A0A3D9YZI4_9HYPH</name>
<gene>
    <name evidence="1" type="ORF">DES32_2342</name>
</gene>
<accession>A0A3D9YZI4</accession>
<dbReference type="SUPFAM" id="SSF53850">
    <property type="entry name" value="Periplasmic binding protein-like II"/>
    <property type="match status" value="1"/>
</dbReference>
<dbReference type="OrthoDB" id="8689594at2"/>